<name>A0ABV0S3A4_9TELE</name>
<feature type="region of interest" description="Disordered" evidence="1">
    <location>
        <begin position="1"/>
        <end position="37"/>
    </location>
</feature>
<gene>
    <name evidence="2" type="ORF">XENOCAPTIV_026449</name>
</gene>
<sequence length="147" mass="16006">MTIAQQNTDRLTEDTMKDTDDWTRVANETGTGNRTEQPKAIILEISPQTCTTTDMAARESATGMTRTGGKAAGVSTNEGGVEPGPIAPLPRDDEEGHLICRSGDVLQERCTHCHYSIVTLLHMSIIIEHLHDMEVPDDDALLECSSL</sequence>
<comment type="caution">
    <text evidence="2">The sequence shown here is derived from an EMBL/GenBank/DDBJ whole genome shotgun (WGS) entry which is preliminary data.</text>
</comment>
<feature type="region of interest" description="Disordered" evidence="1">
    <location>
        <begin position="59"/>
        <end position="92"/>
    </location>
</feature>
<evidence type="ECO:0000313" key="3">
    <source>
        <dbReference type="Proteomes" id="UP001434883"/>
    </source>
</evidence>
<dbReference type="Proteomes" id="UP001434883">
    <property type="component" value="Unassembled WGS sequence"/>
</dbReference>
<reference evidence="2 3" key="1">
    <citation type="submission" date="2021-06" db="EMBL/GenBank/DDBJ databases">
        <authorList>
            <person name="Palmer J.M."/>
        </authorList>
    </citation>
    <scope>NUCLEOTIDE SEQUENCE [LARGE SCALE GENOMIC DNA]</scope>
    <source>
        <strain evidence="2 3">XC_2019</strain>
        <tissue evidence="2">Muscle</tissue>
    </source>
</reference>
<evidence type="ECO:0000256" key="1">
    <source>
        <dbReference type="SAM" id="MobiDB-lite"/>
    </source>
</evidence>
<accession>A0ABV0S3A4</accession>
<feature type="compositionally biased region" description="Basic and acidic residues" evidence="1">
    <location>
        <begin position="10"/>
        <end position="23"/>
    </location>
</feature>
<keyword evidence="3" id="KW-1185">Reference proteome</keyword>
<feature type="compositionally biased region" description="Polar residues" evidence="1">
    <location>
        <begin position="26"/>
        <end position="35"/>
    </location>
</feature>
<protein>
    <submittedName>
        <fullName evidence="2">Uncharacterized protein</fullName>
    </submittedName>
</protein>
<evidence type="ECO:0000313" key="2">
    <source>
        <dbReference type="EMBL" id="MEQ2215044.1"/>
    </source>
</evidence>
<proteinExistence type="predicted"/>
<organism evidence="2 3">
    <name type="scientific">Xenoophorus captivus</name>
    <dbReference type="NCBI Taxonomy" id="1517983"/>
    <lineage>
        <taxon>Eukaryota</taxon>
        <taxon>Metazoa</taxon>
        <taxon>Chordata</taxon>
        <taxon>Craniata</taxon>
        <taxon>Vertebrata</taxon>
        <taxon>Euteleostomi</taxon>
        <taxon>Actinopterygii</taxon>
        <taxon>Neopterygii</taxon>
        <taxon>Teleostei</taxon>
        <taxon>Neoteleostei</taxon>
        <taxon>Acanthomorphata</taxon>
        <taxon>Ovalentaria</taxon>
        <taxon>Atherinomorphae</taxon>
        <taxon>Cyprinodontiformes</taxon>
        <taxon>Goodeidae</taxon>
        <taxon>Xenoophorus</taxon>
    </lineage>
</organism>
<dbReference type="EMBL" id="JAHRIN010067876">
    <property type="protein sequence ID" value="MEQ2215044.1"/>
    <property type="molecule type" value="Genomic_DNA"/>
</dbReference>